<dbReference type="RefSeq" id="WP_135208484.1">
    <property type="nucleotide sequence ID" value="NZ_SPVF01000222.1"/>
</dbReference>
<dbReference type="AlphaFoldDB" id="A0A4Y9S5Y4"/>
<organism evidence="3 4">
    <name type="scientific">Zemynaea arenosa</name>
    <dbReference type="NCBI Taxonomy" id="2561931"/>
    <lineage>
        <taxon>Bacteria</taxon>
        <taxon>Pseudomonadati</taxon>
        <taxon>Pseudomonadota</taxon>
        <taxon>Betaproteobacteria</taxon>
        <taxon>Burkholderiales</taxon>
        <taxon>Oxalobacteraceae</taxon>
        <taxon>Telluria group</taxon>
        <taxon>Zemynaea</taxon>
    </lineage>
</organism>
<dbReference type="Proteomes" id="UP000298438">
    <property type="component" value="Unassembled WGS sequence"/>
</dbReference>
<dbReference type="InterPro" id="IPR006076">
    <property type="entry name" value="FAD-dep_OxRdtase"/>
</dbReference>
<accession>A0A4Y9S5Y4</accession>
<evidence type="ECO:0000313" key="4">
    <source>
        <dbReference type="Proteomes" id="UP000298438"/>
    </source>
</evidence>
<dbReference type="SUPFAM" id="SSF54373">
    <property type="entry name" value="FAD-linked reductases, C-terminal domain"/>
    <property type="match status" value="1"/>
</dbReference>
<gene>
    <name evidence="3" type="ORF">E4L96_17425</name>
</gene>
<keyword evidence="4" id="KW-1185">Reference proteome</keyword>
<protein>
    <submittedName>
        <fullName evidence="3">FAD-binding oxidoreductase</fullName>
    </submittedName>
</protein>
<sequence>MIQSSSSVPDVLVIGAGIVGAACARACVEEGMSVAIVDAAAPGGGVTAAGMGHLVALDESAAELDLCLLSLRLWDAFLDEHPAVGEPHRCGTLWVAEDEHQLEGAEARARRLNGRGWRADLVSGDALPGVEPALRRGLAGAVRVAGDSVVYPPAVAAALVKQACARGAVARFGQRVVALGADHVVLADGTCVSAGRIVVAAGVQVAQLLPEVPVFARKGHLAITDRYPGTLRHQVVSMGYGQPEGGAGALAVAANVQPRATGQWLVGSCRQDGQVSTEPDPAVTAAVLRSAMALLPPLATMRIIRTWAGMRPASPDGLPIIGRHPTRGQVWLAAGHEGLGVTTAFGTAHLLADLMLGRPAAIDPGPYLPGRLLPTGAPAAGGHTRGIA</sequence>
<reference evidence="3 4" key="1">
    <citation type="submission" date="2019-03" db="EMBL/GenBank/DDBJ databases">
        <title>Draft Genome Sequence of Massilia arenosa sp. nov., a Novel Massilia Species Isolated from a Sandy-loam Maize Soil.</title>
        <authorList>
            <person name="Raths R."/>
            <person name="Peta V."/>
            <person name="Bucking H."/>
        </authorList>
    </citation>
    <scope>NUCLEOTIDE SEQUENCE [LARGE SCALE GENOMIC DNA]</scope>
    <source>
        <strain evidence="3 4">MC02</strain>
    </source>
</reference>
<comment type="caution">
    <text evidence="3">The sequence shown here is derived from an EMBL/GenBank/DDBJ whole genome shotgun (WGS) entry which is preliminary data.</text>
</comment>
<dbReference type="Gene3D" id="3.30.9.10">
    <property type="entry name" value="D-Amino Acid Oxidase, subunit A, domain 2"/>
    <property type="match status" value="1"/>
</dbReference>
<dbReference type="GO" id="GO:0016491">
    <property type="term" value="F:oxidoreductase activity"/>
    <property type="evidence" value="ECO:0007669"/>
    <property type="project" value="UniProtKB-KW"/>
</dbReference>
<evidence type="ECO:0000256" key="1">
    <source>
        <dbReference type="ARBA" id="ARBA00023002"/>
    </source>
</evidence>
<evidence type="ECO:0000259" key="2">
    <source>
        <dbReference type="Pfam" id="PF01266"/>
    </source>
</evidence>
<feature type="domain" description="FAD dependent oxidoreductase" evidence="2">
    <location>
        <begin position="10"/>
        <end position="354"/>
    </location>
</feature>
<dbReference type="PANTHER" id="PTHR13847:SF287">
    <property type="entry name" value="FAD-DEPENDENT OXIDOREDUCTASE DOMAIN-CONTAINING PROTEIN 1"/>
    <property type="match status" value="1"/>
</dbReference>
<name>A0A4Y9S5Y4_9BURK</name>
<evidence type="ECO:0000313" key="3">
    <source>
        <dbReference type="EMBL" id="TFW15887.1"/>
    </source>
</evidence>
<keyword evidence="1" id="KW-0560">Oxidoreductase</keyword>
<dbReference type="SUPFAM" id="SSF51905">
    <property type="entry name" value="FAD/NAD(P)-binding domain"/>
    <property type="match status" value="1"/>
</dbReference>
<dbReference type="Gene3D" id="3.50.50.60">
    <property type="entry name" value="FAD/NAD(P)-binding domain"/>
    <property type="match status" value="1"/>
</dbReference>
<dbReference type="GO" id="GO:0005737">
    <property type="term" value="C:cytoplasm"/>
    <property type="evidence" value="ECO:0007669"/>
    <property type="project" value="TreeGrafter"/>
</dbReference>
<dbReference type="InterPro" id="IPR036188">
    <property type="entry name" value="FAD/NAD-bd_sf"/>
</dbReference>
<dbReference type="OrthoDB" id="9806257at2"/>
<dbReference type="EMBL" id="SPVF01000222">
    <property type="protein sequence ID" value="TFW15887.1"/>
    <property type="molecule type" value="Genomic_DNA"/>
</dbReference>
<proteinExistence type="predicted"/>
<dbReference type="PANTHER" id="PTHR13847">
    <property type="entry name" value="SARCOSINE DEHYDROGENASE-RELATED"/>
    <property type="match status" value="1"/>
</dbReference>
<dbReference type="Pfam" id="PF01266">
    <property type="entry name" value="DAO"/>
    <property type="match status" value="1"/>
</dbReference>